<dbReference type="GO" id="GO:0003677">
    <property type="term" value="F:DNA binding"/>
    <property type="evidence" value="ECO:0007669"/>
    <property type="project" value="UniProtKB-KW"/>
</dbReference>
<proteinExistence type="predicted"/>
<evidence type="ECO:0000256" key="4">
    <source>
        <dbReference type="ARBA" id="ARBA00023242"/>
    </source>
</evidence>
<dbReference type="GO" id="GO:0005634">
    <property type="term" value="C:nucleus"/>
    <property type="evidence" value="ECO:0007669"/>
    <property type="project" value="UniProtKB-SubCell"/>
</dbReference>
<evidence type="ECO:0000313" key="8">
    <source>
        <dbReference type="EMBL" id="KAE8726389.1"/>
    </source>
</evidence>
<feature type="domain" description="BHLH" evidence="7">
    <location>
        <begin position="222"/>
        <end position="272"/>
    </location>
</feature>
<dbReference type="SUPFAM" id="SSF47459">
    <property type="entry name" value="HLH, helix-loop-helix DNA-binding domain"/>
    <property type="match status" value="1"/>
</dbReference>
<feature type="transmembrane region" description="Helical" evidence="6">
    <location>
        <begin position="302"/>
        <end position="319"/>
    </location>
</feature>
<dbReference type="PANTHER" id="PTHR12565">
    <property type="entry name" value="STEROL REGULATORY ELEMENT-BINDING PROTEIN"/>
    <property type="match status" value="1"/>
</dbReference>
<evidence type="ECO:0000256" key="6">
    <source>
        <dbReference type="SAM" id="Phobius"/>
    </source>
</evidence>
<accession>A0A6A3CH03</accession>
<dbReference type="InterPro" id="IPR024097">
    <property type="entry name" value="bHLH_ZIP_TF"/>
</dbReference>
<dbReference type="InterPro" id="IPR011598">
    <property type="entry name" value="bHLH_dom"/>
</dbReference>
<dbReference type="GO" id="GO:0046983">
    <property type="term" value="F:protein dimerization activity"/>
    <property type="evidence" value="ECO:0007669"/>
    <property type="project" value="InterPro"/>
</dbReference>
<organism evidence="8 9">
    <name type="scientific">Hibiscus syriacus</name>
    <name type="common">Rose of Sharon</name>
    <dbReference type="NCBI Taxonomy" id="106335"/>
    <lineage>
        <taxon>Eukaryota</taxon>
        <taxon>Viridiplantae</taxon>
        <taxon>Streptophyta</taxon>
        <taxon>Embryophyta</taxon>
        <taxon>Tracheophyta</taxon>
        <taxon>Spermatophyta</taxon>
        <taxon>Magnoliopsida</taxon>
        <taxon>eudicotyledons</taxon>
        <taxon>Gunneridae</taxon>
        <taxon>Pentapetalae</taxon>
        <taxon>rosids</taxon>
        <taxon>malvids</taxon>
        <taxon>Malvales</taxon>
        <taxon>Malvaceae</taxon>
        <taxon>Malvoideae</taxon>
        <taxon>Hibiscus</taxon>
    </lineage>
</organism>
<keyword evidence="6" id="KW-0812">Transmembrane</keyword>
<evidence type="ECO:0000259" key="7">
    <source>
        <dbReference type="PROSITE" id="PS50888"/>
    </source>
</evidence>
<keyword evidence="6" id="KW-0472">Membrane</keyword>
<keyword evidence="2" id="KW-0805">Transcription regulation</keyword>
<feature type="region of interest" description="Disordered" evidence="5">
    <location>
        <begin position="134"/>
        <end position="210"/>
    </location>
</feature>
<feature type="compositionally biased region" description="Polar residues" evidence="5">
    <location>
        <begin position="139"/>
        <end position="154"/>
    </location>
</feature>
<name>A0A6A3CH03_HIBSY</name>
<keyword evidence="8" id="KW-0238">DNA-binding</keyword>
<dbReference type="PROSITE" id="PS50888">
    <property type="entry name" value="BHLH"/>
    <property type="match status" value="1"/>
</dbReference>
<sequence>MGLVSKLLTQLLLRSYNSVMELNEGTAGIGSNKTASESDEVAVPESLQVTDKICRLMLAPVTDNSSSFTALLEPPALQAVQLIQSPDSSKLIAAPAPAPNVDVFKGSFHFPFNSGLIERAAKFSMFTGDDIGNINGNNKSNSPEPRSYNSSASHQKPVKSEPGETETPQPLVSDPTVENRSIKRKDIGKVKGSTKKSITAAEESSDDTEKLPYDHVRSRWGQATDSHCSAEGARIETINARMKLLQELISGCSTISSTALELDEIINHVQSIQRQVEFLSMKLDAVNRGIDFNLDSVFTVDIWIFLTANLAIEIISTVFDQLASVRKPGFSLAAMLMSFTGLFGCITELAYKGRKEKGRWRWDNPTTYRRFCNFADILANSDNPIKLNFWPILFAIALLCSHFLKDRSWKASRLFHEGHTANASQQINVAANMKQKFASIEVERREASALPIQVERREATTLPIQVERREASALLIQVERKKHRHFRFK</sequence>
<dbReference type="Proteomes" id="UP000436088">
    <property type="component" value="Unassembled WGS sequence"/>
</dbReference>
<evidence type="ECO:0000256" key="1">
    <source>
        <dbReference type="ARBA" id="ARBA00004123"/>
    </source>
</evidence>
<feature type="compositionally biased region" description="Basic and acidic residues" evidence="5">
    <location>
        <begin position="180"/>
        <end position="189"/>
    </location>
</feature>
<dbReference type="InterPro" id="IPR036638">
    <property type="entry name" value="HLH_DNA-bd_sf"/>
</dbReference>
<dbReference type="AlphaFoldDB" id="A0A6A3CH03"/>
<evidence type="ECO:0000256" key="2">
    <source>
        <dbReference type="ARBA" id="ARBA00023015"/>
    </source>
</evidence>
<evidence type="ECO:0000256" key="5">
    <source>
        <dbReference type="SAM" id="MobiDB-lite"/>
    </source>
</evidence>
<gene>
    <name evidence="8" type="ORF">F3Y22_tig00006992pilonHSYRG00005</name>
</gene>
<keyword evidence="4" id="KW-0539">Nucleus</keyword>
<keyword evidence="6" id="KW-1133">Transmembrane helix</keyword>
<feature type="transmembrane region" description="Helical" evidence="6">
    <location>
        <begin position="331"/>
        <end position="351"/>
    </location>
</feature>
<dbReference type="EMBL" id="VEPZ02000370">
    <property type="protein sequence ID" value="KAE8726389.1"/>
    <property type="molecule type" value="Genomic_DNA"/>
</dbReference>
<comment type="caution">
    <text evidence="8">The sequence shown here is derived from an EMBL/GenBank/DDBJ whole genome shotgun (WGS) entry which is preliminary data.</text>
</comment>
<feature type="transmembrane region" description="Helical" evidence="6">
    <location>
        <begin position="387"/>
        <end position="404"/>
    </location>
</feature>
<evidence type="ECO:0000313" key="9">
    <source>
        <dbReference type="Proteomes" id="UP000436088"/>
    </source>
</evidence>
<comment type="subcellular location">
    <subcellularLocation>
        <location evidence="1">Nucleus</location>
    </subcellularLocation>
</comment>
<evidence type="ECO:0000256" key="3">
    <source>
        <dbReference type="ARBA" id="ARBA00023163"/>
    </source>
</evidence>
<protein>
    <submittedName>
        <fullName evidence="8">Basic helix-loop-helix DNA-binding superfamily protein, putative isoform 2</fullName>
    </submittedName>
</protein>
<keyword evidence="3" id="KW-0804">Transcription</keyword>
<dbReference type="GO" id="GO:0003700">
    <property type="term" value="F:DNA-binding transcription factor activity"/>
    <property type="evidence" value="ECO:0007669"/>
    <property type="project" value="TreeGrafter"/>
</dbReference>
<keyword evidence="9" id="KW-1185">Reference proteome</keyword>
<reference evidence="8" key="1">
    <citation type="submission" date="2019-09" db="EMBL/GenBank/DDBJ databases">
        <title>Draft genome information of white flower Hibiscus syriacus.</title>
        <authorList>
            <person name="Kim Y.-M."/>
        </authorList>
    </citation>
    <scope>NUCLEOTIDE SEQUENCE [LARGE SCALE GENOMIC DNA]</scope>
    <source>
        <strain evidence="8">YM2019G1</strain>
    </source>
</reference>
<dbReference type="PANTHER" id="PTHR12565:SF112">
    <property type="entry name" value="TRANSCRIPTION FACTOR BHLH48-RELATED"/>
    <property type="match status" value="1"/>
</dbReference>